<dbReference type="InterPro" id="IPR001206">
    <property type="entry name" value="Diacylglycerol_kinase_cat_dom"/>
</dbReference>
<keyword evidence="9" id="KW-0594">Phospholipid biosynthesis</keyword>
<dbReference type="RefSeq" id="WP_377936024.1">
    <property type="nucleotide sequence ID" value="NZ_JBHUMF010000030.1"/>
</dbReference>
<evidence type="ECO:0000313" key="13">
    <source>
        <dbReference type="Proteomes" id="UP001597506"/>
    </source>
</evidence>
<dbReference type="InterPro" id="IPR045540">
    <property type="entry name" value="YegS/DAGK_C"/>
</dbReference>
<organism evidence="12 13">
    <name type="scientific">Bacillus seohaeanensis</name>
    <dbReference type="NCBI Taxonomy" id="284580"/>
    <lineage>
        <taxon>Bacteria</taxon>
        <taxon>Bacillati</taxon>
        <taxon>Bacillota</taxon>
        <taxon>Bacilli</taxon>
        <taxon>Bacillales</taxon>
        <taxon>Bacillaceae</taxon>
        <taxon>Bacillus</taxon>
    </lineage>
</organism>
<comment type="cofactor">
    <cofactor evidence="1">
        <name>Mg(2+)</name>
        <dbReference type="ChEBI" id="CHEBI:18420"/>
    </cofactor>
</comment>
<evidence type="ECO:0000256" key="8">
    <source>
        <dbReference type="ARBA" id="ARBA00023098"/>
    </source>
</evidence>
<dbReference type="SUPFAM" id="SSF111331">
    <property type="entry name" value="NAD kinase/diacylglycerol kinase-like"/>
    <property type="match status" value="1"/>
</dbReference>
<reference evidence="13" key="1">
    <citation type="journal article" date="2019" name="Int. J. Syst. Evol. Microbiol.">
        <title>The Global Catalogue of Microorganisms (GCM) 10K type strain sequencing project: providing services to taxonomists for standard genome sequencing and annotation.</title>
        <authorList>
            <consortium name="The Broad Institute Genomics Platform"/>
            <consortium name="The Broad Institute Genome Sequencing Center for Infectious Disease"/>
            <person name="Wu L."/>
            <person name="Ma J."/>
        </authorList>
    </citation>
    <scope>NUCLEOTIDE SEQUENCE [LARGE SCALE GENOMIC DNA]</scope>
    <source>
        <strain evidence="13">KCTC 3913</strain>
    </source>
</reference>
<keyword evidence="13" id="KW-1185">Reference proteome</keyword>
<evidence type="ECO:0000256" key="5">
    <source>
        <dbReference type="ARBA" id="ARBA00022741"/>
    </source>
</evidence>
<evidence type="ECO:0000256" key="2">
    <source>
        <dbReference type="ARBA" id="ARBA00005983"/>
    </source>
</evidence>
<dbReference type="GO" id="GO:0016301">
    <property type="term" value="F:kinase activity"/>
    <property type="evidence" value="ECO:0007669"/>
    <property type="project" value="UniProtKB-KW"/>
</dbReference>
<keyword evidence="7" id="KW-0067">ATP-binding</keyword>
<dbReference type="EMBL" id="JBHUMF010000030">
    <property type="protein sequence ID" value="MFD2681643.1"/>
    <property type="molecule type" value="Genomic_DNA"/>
</dbReference>
<evidence type="ECO:0000313" key="12">
    <source>
        <dbReference type="EMBL" id="MFD2681643.1"/>
    </source>
</evidence>
<keyword evidence="6 12" id="KW-0418">Kinase</keyword>
<sequence length="314" mass="34841">MKTIFIVNRNAKNTYSLHIWERLEKKLDAGCEVFKTSSSYEVAEIINKERKKNPKGPLYIIGVGGDGTISSVINNVIGQKNIYVGYIPAGSGNDFARGFTLPQNGKEAFEWVKHCQNKGSAKSFDTGFFQLEKGRNGYFVNNMGIGLDALIAEKANSSKWKKRLNKWSLGKLVYPFILLKEIIGFQRFSLNVTIDEKNTSTFSNVWFLTVANQQYFGGGMKIAPNADPADGELDIIIVSGLAKWKLLLLFLSVFQGKHTSIKGVNILKGESVKVQTNANMPVHSDGDSIGEAVANKELNITVKPNSFQMIRLFS</sequence>
<dbReference type="InterPro" id="IPR017438">
    <property type="entry name" value="ATP-NAD_kinase_N"/>
</dbReference>
<dbReference type="PANTHER" id="PTHR12358">
    <property type="entry name" value="SPHINGOSINE KINASE"/>
    <property type="match status" value="1"/>
</dbReference>
<dbReference type="Gene3D" id="2.60.200.40">
    <property type="match status" value="1"/>
</dbReference>
<evidence type="ECO:0000256" key="7">
    <source>
        <dbReference type="ARBA" id="ARBA00022840"/>
    </source>
</evidence>
<dbReference type="Pfam" id="PF00781">
    <property type="entry name" value="DAGK_cat"/>
    <property type="match status" value="1"/>
</dbReference>
<evidence type="ECO:0000256" key="10">
    <source>
        <dbReference type="ARBA" id="ARBA00023264"/>
    </source>
</evidence>
<comment type="caution">
    <text evidence="12">The sequence shown here is derived from an EMBL/GenBank/DDBJ whole genome shotgun (WGS) entry which is preliminary data.</text>
</comment>
<dbReference type="InterPro" id="IPR050187">
    <property type="entry name" value="Lipid_Phosphate_FormReg"/>
</dbReference>
<evidence type="ECO:0000259" key="11">
    <source>
        <dbReference type="PROSITE" id="PS50146"/>
    </source>
</evidence>
<evidence type="ECO:0000256" key="3">
    <source>
        <dbReference type="ARBA" id="ARBA00022516"/>
    </source>
</evidence>
<keyword evidence="4 12" id="KW-0808">Transferase</keyword>
<dbReference type="Pfam" id="PF19279">
    <property type="entry name" value="YegS_C"/>
    <property type="match status" value="1"/>
</dbReference>
<keyword evidence="5" id="KW-0547">Nucleotide-binding</keyword>
<gene>
    <name evidence="12" type="ORF">ACFSUL_12890</name>
</gene>
<dbReference type="Proteomes" id="UP001597506">
    <property type="component" value="Unassembled WGS sequence"/>
</dbReference>
<name>A0ABW5RSH7_9BACI</name>
<keyword evidence="8" id="KW-0443">Lipid metabolism</keyword>
<dbReference type="InterPro" id="IPR005218">
    <property type="entry name" value="Diacylglycerol/lipid_kinase"/>
</dbReference>
<dbReference type="Gene3D" id="3.40.50.10330">
    <property type="entry name" value="Probable inorganic polyphosphate/atp-NAD kinase, domain 1"/>
    <property type="match status" value="1"/>
</dbReference>
<dbReference type="EC" id="2.7.1.-" evidence="12"/>
<evidence type="ECO:0000256" key="6">
    <source>
        <dbReference type="ARBA" id="ARBA00022777"/>
    </source>
</evidence>
<comment type="similarity">
    <text evidence="2">Belongs to the diacylglycerol/lipid kinase family.</text>
</comment>
<evidence type="ECO:0000256" key="4">
    <source>
        <dbReference type="ARBA" id="ARBA00022679"/>
    </source>
</evidence>
<dbReference type="InterPro" id="IPR016064">
    <property type="entry name" value="NAD/diacylglycerol_kinase_sf"/>
</dbReference>
<evidence type="ECO:0000256" key="1">
    <source>
        <dbReference type="ARBA" id="ARBA00001946"/>
    </source>
</evidence>
<evidence type="ECO:0000256" key="9">
    <source>
        <dbReference type="ARBA" id="ARBA00023209"/>
    </source>
</evidence>
<feature type="domain" description="DAGKc" evidence="11">
    <location>
        <begin position="1"/>
        <end position="133"/>
    </location>
</feature>
<accession>A0ABW5RSH7</accession>
<dbReference type="PROSITE" id="PS50146">
    <property type="entry name" value="DAGK"/>
    <property type="match status" value="1"/>
</dbReference>
<keyword evidence="10" id="KW-1208">Phospholipid metabolism</keyword>
<keyword evidence="3" id="KW-0444">Lipid biosynthesis</keyword>
<dbReference type="NCBIfam" id="TIGR00147">
    <property type="entry name" value="YegS/Rv2252/BmrU family lipid kinase"/>
    <property type="match status" value="1"/>
</dbReference>
<protein>
    <submittedName>
        <fullName evidence="12">Diacylglycerol/lipid kinase family protein</fullName>
        <ecNumber evidence="12">2.7.1.-</ecNumber>
    </submittedName>
</protein>
<proteinExistence type="inferred from homology"/>
<dbReference type="PANTHER" id="PTHR12358:SF54">
    <property type="entry name" value="SPHINGOSINE KINASE RELATED PROTEIN"/>
    <property type="match status" value="1"/>
</dbReference>